<evidence type="ECO:0000313" key="4">
    <source>
        <dbReference type="Proteomes" id="UP000238823"/>
    </source>
</evidence>
<reference evidence="3 4" key="1">
    <citation type="submission" date="2018-03" db="EMBL/GenBank/DDBJ databases">
        <title>Draft Genome Sequences of the Obligatory Marine Myxobacteria Enhygromyxa salina SWB007.</title>
        <authorList>
            <person name="Poehlein A."/>
            <person name="Moghaddam J.A."/>
            <person name="Harms H."/>
            <person name="Alanjari M."/>
            <person name="Koenig G.M."/>
            <person name="Daniel R."/>
            <person name="Schaeberle T.F."/>
        </authorList>
    </citation>
    <scope>NUCLEOTIDE SEQUENCE [LARGE SCALE GENOMIC DNA]</scope>
    <source>
        <strain evidence="3 4">SWB007</strain>
    </source>
</reference>
<accession>A0A2S9XU64</accession>
<keyword evidence="2" id="KW-0472">Membrane</keyword>
<dbReference type="RefSeq" id="WP_106093971.1">
    <property type="nucleotide sequence ID" value="NZ_PVNL01000135.1"/>
</dbReference>
<protein>
    <submittedName>
        <fullName evidence="3">Uncharacterized protein</fullName>
    </submittedName>
</protein>
<proteinExistence type="predicted"/>
<dbReference type="AlphaFoldDB" id="A0A2S9XU64"/>
<evidence type="ECO:0000313" key="3">
    <source>
        <dbReference type="EMBL" id="PRP96374.1"/>
    </source>
</evidence>
<organism evidence="3 4">
    <name type="scientific">Enhygromyxa salina</name>
    <dbReference type="NCBI Taxonomy" id="215803"/>
    <lineage>
        <taxon>Bacteria</taxon>
        <taxon>Pseudomonadati</taxon>
        <taxon>Myxococcota</taxon>
        <taxon>Polyangia</taxon>
        <taxon>Nannocystales</taxon>
        <taxon>Nannocystaceae</taxon>
        <taxon>Enhygromyxa</taxon>
    </lineage>
</organism>
<feature type="region of interest" description="Disordered" evidence="1">
    <location>
        <begin position="301"/>
        <end position="371"/>
    </location>
</feature>
<evidence type="ECO:0000256" key="1">
    <source>
        <dbReference type="SAM" id="MobiDB-lite"/>
    </source>
</evidence>
<dbReference type="EMBL" id="PVNL01000135">
    <property type="protein sequence ID" value="PRP96374.1"/>
    <property type="molecule type" value="Genomic_DNA"/>
</dbReference>
<feature type="region of interest" description="Disordered" evidence="1">
    <location>
        <begin position="66"/>
        <end position="140"/>
    </location>
</feature>
<keyword evidence="2" id="KW-1133">Transmembrane helix</keyword>
<dbReference type="OrthoDB" id="9924611at2"/>
<keyword evidence="2" id="KW-0812">Transmembrane</keyword>
<feature type="compositionally biased region" description="Pro residues" evidence="1">
    <location>
        <begin position="362"/>
        <end position="371"/>
    </location>
</feature>
<comment type="caution">
    <text evidence="3">The sequence shown here is derived from an EMBL/GenBank/DDBJ whole genome shotgun (WGS) entry which is preliminary data.</text>
</comment>
<evidence type="ECO:0000256" key="2">
    <source>
        <dbReference type="SAM" id="Phobius"/>
    </source>
</evidence>
<feature type="compositionally biased region" description="Basic and acidic residues" evidence="1">
    <location>
        <begin position="345"/>
        <end position="354"/>
    </location>
</feature>
<dbReference type="Proteomes" id="UP000238823">
    <property type="component" value="Unassembled WGS sequence"/>
</dbReference>
<feature type="compositionally biased region" description="Pro residues" evidence="1">
    <location>
        <begin position="127"/>
        <end position="136"/>
    </location>
</feature>
<sequence length="371" mass="39053">MVDTPPKPASRGGTSRLRVAGRLAALAGLPLLVIFLIFASGVYCGASRSYRVQTLEAKWLGLDGPESDAAAGGAAEPTSGETPDQVTAEPDTGDSSGGTSGSEQPQPEQPDPSLTEVGTDTGDEPEPPPTIDPPTTEPAASVSGLLTATAEPVGSELRSRFDETRVVRVKVLVDPALVIARDDWLSYIAELVDATHASFEVLFGVDVQLHGVVIWDLATDANVDALLAALTEHDREGADVILGMLARPRPQGFEPTRWVGAEHGDHALVFADLAQTDRFYRNMLRALAGLLGAEPVSQAESFMSDTAPPPGAAPILDPDNRGKVVFNKRRPFASSATPGDGTDEPESKPGERKPNKPKPKPAAKPEPSEQP</sequence>
<name>A0A2S9XU64_9BACT</name>
<feature type="transmembrane region" description="Helical" evidence="2">
    <location>
        <begin position="20"/>
        <end position="43"/>
    </location>
</feature>
<gene>
    <name evidence="3" type="ORF">ENSA7_71890</name>
</gene>